<evidence type="ECO:0000259" key="9">
    <source>
        <dbReference type="Pfam" id="PF03151"/>
    </source>
</evidence>
<sequence length="183" mass="19756">MAAYLSLIPFFFGVGPATNSDWYFTALGFFLALLSVVLVSIKTLASNRLIKGNLEISPIKLLLRVLPFAALQSLLCAIFAEEASACLAWIQEGNLTPNNRLTLASKGCLAFLLNVSSFYTDRLTGDSFTVGANPDQCMTILLAVVVFDMHVDRLSVYGMTASAGALVYCQVKLDSMGKKEVSP</sequence>
<reference evidence="10 11" key="1">
    <citation type="submission" date="2024-09" db="EMBL/GenBank/DDBJ databases">
        <title>Rethinking Asexuality: The Enigmatic Case of Functional Sexual Genes in Lepraria (Stereocaulaceae).</title>
        <authorList>
            <person name="Doellman M."/>
            <person name="Sun Y."/>
            <person name="Barcenas-Pena A."/>
            <person name="Lumbsch H.T."/>
            <person name="Grewe F."/>
        </authorList>
    </citation>
    <scope>NUCLEOTIDE SEQUENCE [LARGE SCALE GENOMIC DNA]</scope>
    <source>
        <strain evidence="10 11">Grewe 0041</strain>
    </source>
</reference>
<gene>
    <name evidence="10" type="ORF">ABVK25_000520</name>
</gene>
<evidence type="ECO:0000256" key="2">
    <source>
        <dbReference type="ARBA" id="ARBA00004477"/>
    </source>
</evidence>
<keyword evidence="6 8" id="KW-1133">Transmembrane helix</keyword>
<dbReference type="InterPro" id="IPR050186">
    <property type="entry name" value="TPT_transporter"/>
</dbReference>
<dbReference type="EMBL" id="JBHFEH010000001">
    <property type="protein sequence ID" value="KAL2059228.1"/>
    <property type="molecule type" value="Genomic_DNA"/>
</dbReference>
<name>A0ABR4BRZ8_9LECA</name>
<evidence type="ECO:0000256" key="3">
    <source>
        <dbReference type="ARBA" id="ARBA00010425"/>
    </source>
</evidence>
<comment type="caution">
    <text evidence="10">The sequence shown here is derived from an EMBL/GenBank/DDBJ whole genome shotgun (WGS) entry which is preliminary data.</text>
</comment>
<proteinExistence type="inferred from homology"/>
<dbReference type="InterPro" id="IPR004853">
    <property type="entry name" value="Sugar_P_trans_dom"/>
</dbReference>
<evidence type="ECO:0000313" key="10">
    <source>
        <dbReference type="EMBL" id="KAL2059228.1"/>
    </source>
</evidence>
<evidence type="ECO:0000313" key="11">
    <source>
        <dbReference type="Proteomes" id="UP001590951"/>
    </source>
</evidence>
<feature type="transmembrane region" description="Helical" evidence="8">
    <location>
        <begin position="22"/>
        <end position="41"/>
    </location>
</feature>
<dbReference type="PANTHER" id="PTHR11132">
    <property type="entry name" value="SOLUTE CARRIER FAMILY 35"/>
    <property type="match status" value="1"/>
</dbReference>
<evidence type="ECO:0000256" key="1">
    <source>
        <dbReference type="ARBA" id="ARBA00003420"/>
    </source>
</evidence>
<accession>A0ABR4BRZ8</accession>
<organism evidence="10 11">
    <name type="scientific">Lepraria finkii</name>
    <dbReference type="NCBI Taxonomy" id="1340010"/>
    <lineage>
        <taxon>Eukaryota</taxon>
        <taxon>Fungi</taxon>
        <taxon>Dikarya</taxon>
        <taxon>Ascomycota</taxon>
        <taxon>Pezizomycotina</taxon>
        <taxon>Lecanoromycetes</taxon>
        <taxon>OSLEUM clade</taxon>
        <taxon>Lecanoromycetidae</taxon>
        <taxon>Lecanorales</taxon>
        <taxon>Lecanorineae</taxon>
        <taxon>Stereocaulaceae</taxon>
        <taxon>Lepraria</taxon>
    </lineage>
</organism>
<keyword evidence="11" id="KW-1185">Reference proteome</keyword>
<evidence type="ECO:0000256" key="6">
    <source>
        <dbReference type="ARBA" id="ARBA00022989"/>
    </source>
</evidence>
<dbReference type="Proteomes" id="UP001590951">
    <property type="component" value="Unassembled WGS sequence"/>
</dbReference>
<protein>
    <recommendedName>
        <fullName evidence="9">Sugar phosphate transporter domain-containing protein</fullName>
    </recommendedName>
</protein>
<comment type="subcellular location">
    <subcellularLocation>
        <location evidence="2">Endoplasmic reticulum membrane</location>
        <topology evidence="2">Multi-pass membrane protein</topology>
    </subcellularLocation>
</comment>
<evidence type="ECO:0000256" key="4">
    <source>
        <dbReference type="ARBA" id="ARBA00011182"/>
    </source>
</evidence>
<evidence type="ECO:0000256" key="5">
    <source>
        <dbReference type="ARBA" id="ARBA00022692"/>
    </source>
</evidence>
<evidence type="ECO:0000256" key="8">
    <source>
        <dbReference type="SAM" id="Phobius"/>
    </source>
</evidence>
<comment type="similarity">
    <text evidence="3">Belongs to the TPT transporter family. SLC35D subfamily.</text>
</comment>
<comment type="function">
    <text evidence="1">Involved in the import of GDP-mannose from the cytoplasm into the Golgi lumen.</text>
</comment>
<keyword evidence="7 8" id="KW-0472">Membrane</keyword>
<keyword evidence="5 8" id="KW-0812">Transmembrane</keyword>
<evidence type="ECO:0000256" key="7">
    <source>
        <dbReference type="ARBA" id="ARBA00023136"/>
    </source>
</evidence>
<comment type="subunit">
    <text evidence="4">Homooligomer.</text>
</comment>
<dbReference type="Pfam" id="PF03151">
    <property type="entry name" value="TPT"/>
    <property type="match status" value="1"/>
</dbReference>
<feature type="domain" description="Sugar phosphate transporter" evidence="9">
    <location>
        <begin position="2"/>
        <end position="168"/>
    </location>
</feature>